<evidence type="ECO:0000256" key="1">
    <source>
        <dbReference type="SAM" id="MobiDB-lite"/>
    </source>
</evidence>
<evidence type="ECO:0000313" key="3">
    <source>
        <dbReference type="Proteomes" id="UP000585474"/>
    </source>
</evidence>
<keyword evidence="3" id="KW-1185">Reference proteome</keyword>
<accession>A0A7J0HDL9</accession>
<proteinExistence type="predicted"/>
<dbReference type="Proteomes" id="UP000585474">
    <property type="component" value="Unassembled WGS sequence"/>
</dbReference>
<dbReference type="EMBL" id="BJWL01000029">
    <property type="protein sequence ID" value="GFZ21230.1"/>
    <property type="molecule type" value="Genomic_DNA"/>
</dbReference>
<comment type="caution">
    <text evidence="2">The sequence shown here is derived from an EMBL/GenBank/DDBJ whole genome shotgun (WGS) entry which is preliminary data.</text>
</comment>
<reference evidence="2 3" key="1">
    <citation type="submission" date="2019-07" db="EMBL/GenBank/DDBJ databases">
        <title>De Novo Assembly of kiwifruit Actinidia rufa.</title>
        <authorList>
            <person name="Sugita-Konishi S."/>
            <person name="Sato K."/>
            <person name="Mori E."/>
            <person name="Abe Y."/>
            <person name="Kisaki G."/>
            <person name="Hamano K."/>
            <person name="Suezawa K."/>
            <person name="Otani M."/>
            <person name="Fukuda T."/>
            <person name="Manabe T."/>
            <person name="Gomi K."/>
            <person name="Tabuchi M."/>
            <person name="Akimitsu K."/>
            <person name="Kataoka I."/>
        </authorList>
    </citation>
    <scope>NUCLEOTIDE SEQUENCE [LARGE SCALE GENOMIC DNA]</scope>
    <source>
        <strain evidence="3">cv. Fuchu</strain>
    </source>
</reference>
<organism evidence="2 3">
    <name type="scientific">Actinidia rufa</name>
    <dbReference type="NCBI Taxonomy" id="165716"/>
    <lineage>
        <taxon>Eukaryota</taxon>
        <taxon>Viridiplantae</taxon>
        <taxon>Streptophyta</taxon>
        <taxon>Embryophyta</taxon>
        <taxon>Tracheophyta</taxon>
        <taxon>Spermatophyta</taxon>
        <taxon>Magnoliopsida</taxon>
        <taxon>eudicotyledons</taxon>
        <taxon>Gunneridae</taxon>
        <taxon>Pentapetalae</taxon>
        <taxon>asterids</taxon>
        <taxon>Ericales</taxon>
        <taxon>Actinidiaceae</taxon>
        <taxon>Actinidia</taxon>
    </lineage>
</organism>
<evidence type="ECO:0000313" key="2">
    <source>
        <dbReference type="EMBL" id="GFZ21230.1"/>
    </source>
</evidence>
<name>A0A7J0HDL9_9ERIC</name>
<protein>
    <submittedName>
        <fullName evidence="2">Uncharacterized protein</fullName>
    </submittedName>
</protein>
<sequence>MKRARRSPAPELDTDTTQDDAARAKAFVTSEMPLFSELETTTALELGRGATACDTPEGYQGTKGVACTSEYLLTTPHPDKRRRQLIMGY</sequence>
<gene>
    <name evidence="2" type="ORF">Acr_29g0003920</name>
</gene>
<dbReference type="AlphaFoldDB" id="A0A7J0HDL9"/>
<feature type="region of interest" description="Disordered" evidence="1">
    <location>
        <begin position="1"/>
        <end position="20"/>
    </location>
</feature>